<keyword evidence="6" id="KW-0812">Transmembrane</keyword>
<keyword evidence="6" id="KW-0472">Membrane</keyword>
<sequence length="584" mass="63475">MFTGKSCRAPLRRVVWRKRPEGIFARRGLAEGRTSGSSETSRLAYSDRPRSCRTPRGPPVPHHQTRTRLSFAAVAAAALAAVLLLSACSAAASPAPGAGGGSPVAGGTLTFGRTAAVNNLDLNQQITANNAFAIDKIFEPLVSFDDNGEIIPWLADYEVDDDGLVYTFTLRDGVSFSNGEAVTPEDVLFSLERHLEVGGPLPLTAPIESIEASGDRGVVITLSGPYTPFLSELSGFANGIFPANFGGKSEEEFFKKPVGTGPFVVNEWDPNGDISFVKNEHYWQEGKPYLDGLVYKFIADDTQLRQQLAAGQIDAIDTVPAANAAEVEGAANTVLSKTKAWSTEQVFFNTQREQFADEHVRRAIAHALDREGITAATGFGTAETANVLLPPTILYSANGEKGIALDFDVAAAKKELAESAYPDGFETTLLIPSGNSQRAQIAQVIQESLAEIGITVKIEQLDIAVFRERFFAYDFDMMINNGQSDAPDPNGFITFQADPEGFSKSYWTHFTDARVTELMHEGRETPDGEKREAIYREIQQILAEKVPYIPLYFPSNLKATTEAVQGFTVLPNGSVRFQDAWLAR</sequence>
<dbReference type="CDD" id="cd00995">
    <property type="entry name" value="PBP2_NikA_DppA_OppA_like"/>
    <property type="match status" value="1"/>
</dbReference>
<dbReference type="InterPro" id="IPR023765">
    <property type="entry name" value="SBP_5_CS"/>
</dbReference>
<reference evidence="8 9" key="1">
    <citation type="submission" date="2020-03" db="EMBL/GenBank/DDBJ databases">
        <title>Leucobacter sp. nov., isolated from beetles.</title>
        <authorList>
            <person name="Hyun D.-W."/>
            <person name="Bae J.-W."/>
        </authorList>
    </citation>
    <scope>NUCLEOTIDE SEQUENCE [LARGE SCALE GENOMIC DNA]</scope>
    <source>
        <strain evidence="8 9">HDW9B</strain>
    </source>
</reference>
<dbReference type="PANTHER" id="PTHR30290">
    <property type="entry name" value="PERIPLASMIC BINDING COMPONENT OF ABC TRANSPORTER"/>
    <property type="match status" value="1"/>
</dbReference>
<feature type="transmembrane region" description="Helical" evidence="6">
    <location>
        <begin position="69"/>
        <end position="87"/>
    </location>
</feature>
<dbReference type="SUPFAM" id="SSF53850">
    <property type="entry name" value="Periplasmic binding protein-like II"/>
    <property type="match status" value="1"/>
</dbReference>
<dbReference type="KEGG" id="lins:G7067_04490"/>
<proteinExistence type="inferred from homology"/>
<dbReference type="InterPro" id="IPR039424">
    <property type="entry name" value="SBP_5"/>
</dbReference>
<dbReference type="GO" id="GO:1904680">
    <property type="term" value="F:peptide transmembrane transporter activity"/>
    <property type="evidence" value="ECO:0007669"/>
    <property type="project" value="TreeGrafter"/>
</dbReference>
<dbReference type="GO" id="GO:0015833">
    <property type="term" value="P:peptide transport"/>
    <property type="evidence" value="ECO:0007669"/>
    <property type="project" value="TreeGrafter"/>
</dbReference>
<evidence type="ECO:0000256" key="3">
    <source>
        <dbReference type="ARBA" id="ARBA00022448"/>
    </source>
</evidence>
<dbReference type="InterPro" id="IPR030678">
    <property type="entry name" value="Peptide/Ni-bd"/>
</dbReference>
<dbReference type="PROSITE" id="PS01040">
    <property type="entry name" value="SBP_BACTERIAL_5"/>
    <property type="match status" value="1"/>
</dbReference>
<keyword evidence="9" id="KW-1185">Reference proteome</keyword>
<feature type="domain" description="Solute-binding protein family 5" evidence="7">
    <location>
        <begin position="149"/>
        <end position="498"/>
    </location>
</feature>
<comment type="subcellular location">
    <subcellularLocation>
        <location evidence="1">Cell membrane</location>
        <topology evidence="1">Lipid-anchor</topology>
    </subcellularLocation>
</comment>
<evidence type="ECO:0000256" key="6">
    <source>
        <dbReference type="SAM" id="Phobius"/>
    </source>
</evidence>
<dbReference type="EMBL" id="CP049934">
    <property type="protein sequence ID" value="QIM15841.1"/>
    <property type="molecule type" value="Genomic_DNA"/>
</dbReference>
<dbReference type="Gene3D" id="3.10.105.10">
    <property type="entry name" value="Dipeptide-binding Protein, Domain 3"/>
    <property type="match status" value="1"/>
</dbReference>
<dbReference type="Gene3D" id="3.90.76.10">
    <property type="entry name" value="Dipeptide-binding Protein, Domain 1"/>
    <property type="match status" value="1"/>
</dbReference>
<dbReference type="Pfam" id="PF00496">
    <property type="entry name" value="SBP_bac_5"/>
    <property type="match status" value="1"/>
</dbReference>
<evidence type="ECO:0000256" key="1">
    <source>
        <dbReference type="ARBA" id="ARBA00004193"/>
    </source>
</evidence>
<accession>A0A6G8FHL0</accession>
<feature type="compositionally biased region" description="Polar residues" evidence="5">
    <location>
        <begin position="34"/>
        <end position="43"/>
    </location>
</feature>
<dbReference type="AlphaFoldDB" id="A0A6G8FHL0"/>
<evidence type="ECO:0000256" key="4">
    <source>
        <dbReference type="ARBA" id="ARBA00022729"/>
    </source>
</evidence>
<dbReference type="GO" id="GO:0042597">
    <property type="term" value="C:periplasmic space"/>
    <property type="evidence" value="ECO:0007669"/>
    <property type="project" value="UniProtKB-ARBA"/>
</dbReference>
<keyword evidence="4" id="KW-0732">Signal</keyword>
<evidence type="ECO:0000256" key="5">
    <source>
        <dbReference type="SAM" id="MobiDB-lite"/>
    </source>
</evidence>
<dbReference type="InterPro" id="IPR000914">
    <property type="entry name" value="SBP_5_dom"/>
</dbReference>
<organism evidence="8 9">
    <name type="scientific">Leucobacter insecticola</name>
    <dbReference type="NCBI Taxonomy" id="2714934"/>
    <lineage>
        <taxon>Bacteria</taxon>
        <taxon>Bacillati</taxon>
        <taxon>Actinomycetota</taxon>
        <taxon>Actinomycetes</taxon>
        <taxon>Micrococcales</taxon>
        <taxon>Microbacteriaceae</taxon>
        <taxon>Leucobacter</taxon>
    </lineage>
</organism>
<dbReference type="PIRSF" id="PIRSF002741">
    <property type="entry name" value="MppA"/>
    <property type="match status" value="1"/>
</dbReference>
<keyword evidence="3" id="KW-0813">Transport</keyword>
<dbReference type="Gene3D" id="3.40.190.10">
    <property type="entry name" value="Periplasmic binding protein-like II"/>
    <property type="match status" value="1"/>
</dbReference>
<dbReference type="PANTHER" id="PTHR30290:SF9">
    <property type="entry name" value="OLIGOPEPTIDE-BINDING PROTEIN APPA"/>
    <property type="match status" value="1"/>
</dbReference>
<gene>
    <name evidence="8" type="ORF">G7067_04490</name>
</gene>
<dbReference type="Proteomes" id="UP000501387">
    <property type="component" value="Chromosome"/>
</dbReference>
<name>A0A6G8FHL0_9MICO</name>
<evidence type="ECO:0000259" key="7">
    <source>
        <dbReference type="Pfam" id="PF00496"/>
    </source>
</evidence>
<evidence type="ECO:0000313" key="9">
    <source>
        <dbReference type="Proteomes" id="UP000501387"/>
    </source>
</evidence>
<protein>
    <submittedName>
        <fullName evidence="8">ABC transporter substrate-binding protein</fullName>
    </submittedName>
</protein>
<evidence type="ECO:0000313" key="8">
    <source>
        <dbReference type="EMBL" id="QIM15841.1"/>
    </source>
</evidence>
<keyword evidence="6" id="KW-1133">Transmembrane helix</keyword>
<dbReference type="GO" id="GO:0043190">
    <property type="term" value="C:ATP-binding cassette (ABC) transporter complex"/>
    <property type="evidence" value="ECO:0007669"/>
    <property type="project" value="InterPro"/>
</dbReference>
<comment type="similarity">
    <text evidence="2">Belongs to the bacterial solute-binding protein 5 family.</text>
</comment>
<feature type="region of interest" description="Disordered" evidence="5">
    <location>
        <begin position="27"/>
        <end position="64"/>
    </location>
</feature>
<evidence type="ECO:0000256" key="2">
    <source>
        <dbReference type="ARBA" id="ARBA00005695"/>
    </source>
</evidence>